<feature type="repeat" description="PPR" evidence="3">
    <location>
        <begin position="268"/>
        <end position="302"/>
    </location>
</feature>
<evidence type="ECO:0000256" key="2">
    <source>
        <dbReference type="ARBA" id="ARBA00022737"/>
    </source>
</evidence>
<dbReference type="Pfam" id="PF13041">
    <property type="entry name" value="PPR_2"/>
    <property type="match status" value="1"/>
</dbReference>
<keyword evidence="2" id="KW-0677">Repeat</keyword>
<accession>A0A151TBP2</accession>
<dbReference type="AlphaFoldDB" id="A0A151TBP2"/>
<keyword evidence="5" id="KW-1185">Reference proteome</keyword>
<dbReference type="InterPro" id="IPR002885">
    <property type="entry name" value="PPR_rpt"/>
</dbReference>
<dbReference type="Gene3D" id="1.25.40.10">
    <property type="entry name" value="Tetratricopeptide repeat domain"/>
    <property type="match status" value="2"/>
</dbReference>
<dbReference type="PANTHER" id="PTHR47447">
    <property type="entry name" value="OS03G0856100 PROTEIN"/>
    <property type="match status" value="1"/>
</dbReference>
<comment type="similarity">
    <text evidence="1">Belongs to the PPR family. P subfamily.</text>
</comment>
<proteinExistence type="inferred from homology"/>
<name>A0A151TBP2_CAJCA</name>
<dbReference type="PANTHER" id="PTHR47447:SF17">
    <property type="entry name" value="OS12G0638900 PROTEIN"/>
    <property type="match status" value="1"/>
</dbReference>
<evidence type="ECO:0000313" key="5">
    <source>
        <dbReference type="Proteomes" id="UP000075243"/>
    </source>
</evidence>
<organism evidence="4 5">
    <name type="scientific">Cajanus cajan</name>
    <name type="common">Pigeon pea</name>
    <name type="synonym">Cajanus indicus</name>
    <dbReference type="NCBI Taxonomy" id="3821"/>
    <lineage>
        <taxon>Eukaryota</taxon>
        <taxon>Viridiplantae</taxon>
        <taxon>Streptophyta</taxon>
        <taxon>Embryophyta</taxon>
        <taxon>Tracheophyta</taxon>
        <taxon>Spermatophyta</taxon>
        <taxon>Magnoliopsida</taxon>
        <taxon>eudicotyledons</taxon>
        <taxon>Gunneridae</taxon>
        <taxon>Pentapetalae</taxon>
        <taxon>rosids</taxon>
        <taxon>fabids</taxon>
        <taxon>Fabales</taxon>
        <taxon>Fabaceae</taxon>
        <taxon>Papilionoideae</taxon>
        <taxon>50 kb inversion clade</taxon>
        <taxon>NPAAA clade</taxon>
        <taxon>indigoferoid/millettioid clade</taxon>
        <taxon>Phaseoleae</taxon>
        <taxon>Cajanus</taxon>
    </lineage>
</organism>
<gene>
    <name evidence="4" type="ORF">KK1_019043</name>
</gene>
<evidence type="ECO:0000256" key="1">
    <source>
        <dbReference type="ARBA" id="ARBA00007626"/>
    </source>
</evidence>
<dbReference type="PROSITE" id="PS51375">
    <property type="entry name" value="PPR"/>
    <property type="match status" value="3"/>
</dbReference>
<dbReference type="NCBIfam" id="TIGR00756">
    <property type="entry name" value="PPR"/>
    <property type="match status" value="4"/>
</dbReference>
<dbReference type="Proteomes" id="UP000075243">
    <property type="component" value="Chromosome 7"/>
</dbReference>
<dbReference type="Pfam" id="PF01535">
    <property type="entry name" value="PPR"/>
    <property type="match status" value="2"/>
</dbReference>
<sequence>MPTRFPRRSILFSIPTKILPPFPQRYSNLVLPTDPPPPTPALDNFPGKIASSFNFPETIAPEPSWVVPSQDEVLDTLLRHKGDPASALRFFKGIERQRVFVKTADVLCLLLQILASCPNTHGDAKYLLNSYVFGDSAPVAKVLVEMLVECAGRAMLEHSVLPWVPIVNILLTAMVKRNMVDDACRVYDEMVERGIHGDHYTVHVLMRACLKGGRFKEAERYFGVAVGRGMKLNAAAYSIAIQAVCKGLKVSLACELLKEMREFGWVPSKGRYEAVIGVCVRQGNFAEALKLKDEMVTGGVPMNVFVAARLVEGYCKVKAFLRGEPLPFTAGKLEGIAAVVNENVRTVRKLSSISLRYWILEYYEDNLKREHIVGFQASAWISVGTQIGDEVIGNVVPANFSAKFYLQESFLLFLPEICRRDDPPSKIDEPPSLVILRCDAELGARFRSTDSTLALRALKTVKAFLRGEPLPFTAGKLEGIAAVVNENVRTVRKLGSISLRTKSQCIKHPRWPRCLKTAASVVGFQASAWISVGTQIGDEVIVKVVEAHPQKFKEVTANISSLPHAASVQSFKQFLQPVT</sequence>
<reference evidence="4 5" key="1">
    <citation type="journal article" date="2012" name="Nat. Biotechnol.">
        <title>Draft genome sequence of pigeonpea (Cajanus cajan), an orphan legume crop of resource-poor farmers.</title>
        <authorList>
            <person name="Varshney R.K."/>
            <person name="Chen W."/>
            <person name="Li Y."/>
            <person name="Bharti A.K."/>
            <person name="Saxena R.K."/>
            <person name="Schlueter J.A."/>
            <person name="Donoghue M.T."/>
            <person name="Azam S."/>
            <person name="Fan G."/>
            <person name="Whaley A.M."/>
            <person name="Farmer A.D."/>
            <person name="Sheridan J."/>
            <person name="Iwata A."/>
            <person name="Tuteja R."/>
            <person name="Penmetsa R.V."/>
            <person name="Wu W."/>
            <person name="Upadhyaya H.D."/>
            <person name="Yang S.P."/>
            <person name="Shah T."/>
            <person name="Saxena K.B."/>
            <person name="Michael T."/>
            <person name="McCombie W.R."/>
            <person name="Yang B."/>
            <person name="Zhang G."/>
            <person name="Yang H."/>
            <person name="Wang J."/>
            <person name="Spillane C."/>
            <person name="Cook D.R."/>
            <person name="May G.D."/>
            <person name="Xu X."/>
            <person name="Jackson S.A."/>
        </authorList>
    </citation>
    <scope>NUCLEOTIDE SEQUENCE [LARGE SCALE GENOMIC DNA]</scope>
    <source>
        <strain evidence="5">cv. Asha</strain>
    </source>
</reference>
<evidence type="ECO:0000313" key="4">
    <source>
        <dbReference type="EMBL" id="KYP64446.1"/>
    </source>
</evidence>
<protein>
    <submittedName>
        <fullName evidence="4">Uncharacterized protein</fullName>
    </submittedName>
</protein>
<dbReference type="InterPro" id="IPR011990">
    <property type="entry name" value="TPR-like_helical_dom_sf"/>
</dbReference>
<dbReference type="EMBL" id="CM003609">
    <property type="protein sequence ID" value="KYP64446.1"/>
    <property type="molecule type" value="Genomic_DNA"/>
</dbReference>
<feature type="repeat" description="PPR" evidence="3">
    <location>
        <begin position="233"/>
        <end position="267"/>
    </location>
</feature>
<evidence type="ECO:0000256" key="3">
    <source>
        <dbReference type="PROSITE-ProRule" id="PRU00708"/>
    </source>
</evidence>
<feature type="repeat" description="PPR" evidence="3">
    <location>
        <begin position="198"/>
        <end position="232"/>
    </location>
</feature>
<dbReference type="Gramene" id="C.cajan_18503.t">
    <property type="protein sequence ID" value="C.cajan_18503.t"/>
    <property type="gene ID" value="C.cajan_18503"/>
</dbReference>